<dbReference type="RefSeq" id="WP_041991349.1">
    <property type="nucleotide sequence ID" value="NZ_CDOD01000012.1"/>
</dbReference>
<keyword evidence="2" id="KW-1185">Reference proteome</keyword>
<dbReference type="AlphaFoldDB" id="A0A0B7H898"/>
<proteinExistence type="predicted"/>
<protein>
    <recommendedName>
        <fullName evidence="3">Lipoprotein</fullName>
    </recommendedName>
</protein>
<dbReference type="EMBL" id="CDOD01000012">
    <property type="protein sequence ID" value="CEN34152.1"/>
    <property type="molecule type" value="Genomic_DNA"/>
</dbReference>
<name>A0A0B7H898_9FLAO</name>
<evidence type="ECO:0000313" key="2">
    <source>
        <dbReference type="Proteomes" id="UP000038055"/>
    </source>
</evidence>
<accession>A0A0B7H898</accession>
<dbReference type="PROSITE" id="PS51257">
    <property type="entry name" value="PROKAR_LIPOPROTEIN"/>
    <property type="match status" value="1"/>
</dbReference>
<evidence type="ECO:0008006" key="3">
    <source>
        <dbReference type="Google" id="ProtNLM"/>
    </source>
</evidence>
<gene>
    <name evidence="1" type="ORF">CCYN2B_20012</name>
</gene>
<sequence length="164" mass="18587">MKKLAFYLVLLLTGFGCTDTGECLDTGIPPERFIVAISMENPHAQDFLNEKKEKDGSVYFYKLANDNITKTPYKTLVGIGKIEDSKKEYLMIELDGNIVRNILVTGNSETIYLNNKGKPDILQIKAKRVETECDTFSKTEELIINGKKKEELPSLHWSPIILIE</sequence>
<dbReference type="STRING" id="28189.CCYN74_80080"/>
<evidence type="ECO:0000313" key="1">
    <source>
        <dbReference type="EMBL" id="CEN34152.1"/>
    </source>
</evidence>
<organism evidence="1 2">
    <name type="scientific">Capnocytophaga cynodegmi</name>
    <dbReference type="NCBI Taxonomy" id="28189"/>
    <lineage>
        <taxon>Bacteria</taxon>
        <taxon>Pseudomonadati</taxon>
        <taxon>Bacteroidota</taxon>
        <taxon>Flavobacteriia</taxon>
        <taxon>Flavobacteriales</taxon>
        <taxon>Flavobacteriaceae</taxon>
        <taxon>Capnocytophaga</taxon>
    </lineage>
</organism>
<dbReference type="Proteomes" id="UP000038055">
    <property type="component" value="Unassembled WGS sequence"/>
</dbReference>
<reference evidence="2" key="1">
    <citation type="submission" date="2015-01" db="EMBL/GenBank/DDBJ databases">
        <authorList>
            <person name="MANFREDI Pablo"/>
        </authorList>
    </citation>
    <scope>NUCLEOTIDE SEQUENCE [LARGE SCALE GENOMIC DNA]</scope>
    <source>
        <strain evidence="2">Ccyn2B</strain>
    </source>
</reference>